<protein>
    <submittedName>
        <fullName evidence="2">Uncharacterized protein</fullName>
    </submittedName>
</protein>
<dbReference type="OrthoDB" id="821805at2"/>
<reference evidence="3" key="1">
    <citation type="submission" date="2016-10" db="EMBL/GenBank/DDBJ databases">
        <authorList>
            <person name="Varghese N."/>
            <person name="Submissions S."/>
        </authorList>
    </citation>
    <scope>NUCLEOTIDE SEQUENCE [LARGE SCALE GENOMIC DNA]</scope>
    <source>
        <strain evidence="3">DSM 15363</strain>
    </source>
</reference>
<dbReference type="EMBL" id="FNCZ01000018">
    <property type="protein sequence ID" value="SDI64029.1"/>
    <property type="molecule type" value="Genomic_DNA"/>
</dbReference>
<name>A0A1G8M7S1_9FLAO</name>
<dbReference type="RefSeq" id="WP_139181119.1">
    <property type="nucleotide sequence ID" value="NZ_FNCZ01000018.1"/>
</dbReference>
<dbReference type="STRING" id="262004.SAMN04489796_1185"/>
<evidence type="ECO:0000313" key="2">
    <source>
        <dbReference type="EMBL" id="SDI64029.1"/>
    </source>
</evidence>
<dbReference type="Proteomes" id="UP000199492">
    <property type="component" value="Unassembled WGS sequence"/>
</dbReference>
<evidence type="ECO:0000256" key="1">
    <source>
        <dbReference type="SAM" id="Phobius"/>
    </source>
</evidence>
<keyword evidence="1" id="KW-0472">Membrane</keyword>
<proteinExistence type="predicted"/>
<gene>
    <name evidence="2" type="ORF">SAMN04489796_1185</name>
</gene>
<keyword evidence="1" id="KW-0812">Transmembrane</keyword>
<accession>A0A1G8M7S1</accession>
<feature type="transmembrane region" description="Helical" evidence="1">
    <location>
        <begin position="21"/>
        <end position="42"/>
    </location>
</feature>
<evidence type="ECO:0000313" key="3">
    <source>
        <dbReference type="Proteomes" id="UP000199492"/>
    </source>
</evidence>
<sequence>MIKFFRRIRQQLLTENKFSKYLLYAIGEIILVVIGILIALQLNNAKEISKLNESKQNYYNQILVDLDKEVENMNSRVAYLNSNTLAYEEYNNYIETSDLEPNQILKEIFKINRVSRYASFNTNTIQTLESTGDIILMPEHIRNRLLELKRSQESYITVSNGNNAVYLNALMKPVQLGLLRLSTNKPIYKESKINDNIEDIILALEGALGLKYYTEINNAKAINEMLIKVQELKELINLELKNK</sequence>
<dbReference type="AlphaFoldDB" id="A0A1G8M7S1"/>
<keyword evidence="1" id="KW-1133">Transmembrane helix</keyword>
<keyword evidence="3" id="KW-1185">Reference proteome</keyword>
<organism evidence="2 3">
    <name type="scientific">Winogradskyella thalassocola</name>
    <dbReference type="NCBI Taxonomy" id="262004"/>
    <lineage>
        <taxon>Bacteria</taxon>
        <taxon>Pseudomonadati</taxon>
        <taxon>Bacteroidota</taxon>
        <taxon>Flavobacteriia</taxon>
        <taxon>Flavobacteriales</taxon>
        <taxon>Flavobacteriaceae</taxon>
        <taxon>Winogradskyella</taxon>
    </lineage>
</organism>